<feature type="transmembrane region" description="Helical" evidence="8">
    <location>
        <begin position="211"/>
        <end position="229"/>
    </location>
</feature>
<comment type="similarity">
    <text evidence="2">Belongs to the major facilitator superfamily. TCR/Tet family.</text>
</comment>
<reference evidence="11" key="1">
    <citation type="submission" date="2016-02" db="EMBL/GenBank/DDBJ databases">
        <authorList>
            <person name="Wibberg D."/>
        </authorList>
    </citation>
    <scope>NUCLEOTIDE SEQUENCE [LARGE SCALE GENOMIC DNA]</scope>
</reference>
<keyword evidence="3" id="KW-0813">Transport</keyword>
<dbReference type="PROSITE" id="PS50850">
    <property type="entry name" value="MFS"/>
    <property type="match status" value="1"/>
</dbReference>
<organism evidence="10 11">
    <name type="scientific">Candidatus Protofrankia californiensis</name>
    <dbReference type="NCBI Taxonomy" id="1839754"/>
    <lineage>
        <taxon>Bacteria</taxon>
        <taxon>Bacillati</taxon>
        <taxon>Actinomycetota</taxon>
        <taxon>Actinomycetes</taxon>
        <taxon>Frankiales</taxon>
        <taxon>Frankiaceae</taxon>
        <taxon>Protofrankia</taxon>
    </lineage>
</organism>
<feature type="transmembrane region" description="Helical" evidence="8">
    <location>
        <begin position="61"/>
        <end position="83"/>
    </location>
</feature>
<feature type="transmembrane region" description="Helical" evidence="8">
    <location>
        <begin position="249"/>
        <end position="274"/>
    </location>
</feature>
<feature type="domain" description="Major facilitator superfamily (MFS) profile" evidence="9">
    <location>
        <begin position="1"/>
        <end position="433"/>
    </location>
</feature>
<sequence>MTGMLLAALDQTIVTTALPTIVGEFHRSDTLSWLVTVYLLTSTISAPLYGKASDIYGRRTVLQLSITIFLIGSTLCGLAQSMYQLVGFRAIQGLGAGGLISLALAVIGDIVPPRERGRYQGYFSGVFGASSILGPLIGGFLVDHGSWRWVFFVNLPVGLAALVVINRTLRLPFRRRRAAIDWAGAVLLVAGLSAVLLAAQTGGKDFPWSSWQIATMIAAGTVLIIGFALRERAAPEAILPPRLFVNSIYTVSALLSLISGSLMFGAIIFLPQYLQIVHGASATASGLRMLPLLAGMLLTSIGSGRLISATGHYKRFVVVGTVGVTVGLLLLSHISAGTDSLELGLWMFVMGFGLGLLLQNITLAVQNSIDPRDMGAATSSVTFLRTMGGAIGASALGAVLTAQLAKNITSECPYRTAAVLRPIVLSQLRARLRSWLRRYVKRCEPPMPTRSAGSFSWPFRSVSPRSWSACSSGRSNCADQPLCPRLAHPMTLWDQLCRRQLRPRTAGEAIGGRRIHGVACFSNK</sequence>
<dbReference type="GO" id="GO:0022857">
    <property type="term" value="F:transmembrane transporter activity"/>
    <property type="evidence" value="ECO:0007669"/>
    <property type="project" value="InterPro"/>
</dbReference>
<name>A0A1C3NXF3_9ACTN</name>
<dbReference type="Proteomes" id="UP000199013">
    <property type="component" value="Unassembled WGS sequence"/>
</dbReference>
<evidence type="ECO:0000256" key="4">
    <source>
        <dbReference type="ARBA" id="ARBA00022475"/>
    </source>
</evidence>
<evidence type="ECO:0000256" key="2">
    <source>
        <dbReference type="ARBA" id="ARBA00007520"/>
    </source>
</evidence>
<dbReference type="SUPFAM" id="SSF103473">
    <property type="entry name" value="MFS general substrate transporter"/>
    <property type="match status" value="1"/>
</dbReference>
<keyword evidence="7 8" id="KW-0472">Membrane</keyword>
<dbReference type="InterPro" id="IPR036259">
    <property type="entry name" value="MFS_trans_sf"/>
</dbReference>
<dbReference type="Gene3D" id="1.20.1720.10">
    <property type="entry name" value="Multidrug resistance protein D"/>
    <property type="match status" value="1"/>
</dbReference>
<dbReference type="EMBL" id="FLUV01000986">
    <property type="protein sequence ID" value="SBW22243.1"/>
    <property type="molecule type" value="Genomic_DNA"/>
</dbReference>
<accession>A0A1C3NXF3</accession>
<evidence type="ECO:0000256" key="3">
    <source>
        <dbReference type="ARBA" id="ARBA00022448"/>
    </source>
</evidence>
<dbReference type="FunFam" id="1.20.1720.10:FF:000004">
    <property type="entry name" value="EmrB/QacA family drug resistance transporter"/>
    <property type="match status" value="1"/>
</dbReference>
<evidence type="ECO:0000313" key="10">
    <source>
        <dbReference type="EMBL" id="SBW22243.1"/>
    </source>
</evidence>
<dbReference type="PANTHER" id="PTHR23501">
    <property type="entry name" value="MAJOR FACILITATOR SUPERFAMILY"/>
    <property type="match status" value="1"/>
</dbReference>
<dbReference type="InterPro" id="IPR020846">
    <property type="entry name" value="MFS_dom"/>
</dbReference>
<evidence type="ECO:0000256" key="5">
    <source>
        <dbReference type="ARBA" id="ARBA00022692"/>
    </source>
</evidence>
<evidence type="ECO:0000256" key="6">
    <source>
        <dbReference type="ARBA" id="ARBA00022989"/>
    </source>
</evidence>
<feature type="transmembrane region" description="Helical" evidence="8">
    <location>
        <begin position="89"/>
        <end position="110"/>
    </location>
</feature>
<evidence type="ECO:0000259" key="9">
    <source>
        <dbReference type="PROSITE" id="PS50850"/>
    </source>
</evidence>
<keyword evidence="4" id="KW-1003">Cell membrane</keyword>
<dbReference type="Pfam" id="PF07690">
    <property type="entry name" value="MFS_1"/>
    <property type="match status" value="1"/>
</dbReference>
<feature type="transmembrane region" description="Helical" evidence="8">
    <location>
        <begin position="343"/>
        <end position="365"/>
    </location>
</feature>
<feature type="transmembrane region" description="Helical" evidence="8">
    <location>
        <begin position="178"/>
        <end position="199"/>
    </location>
</feature>
<dbReference type="PANTHER" id="PTHR23501:SF197">
    <property type="entry name" value="COMD"/>
    <property type="match status" value="1"/>
</dbReference>
<evidence type="ECO:0000256" key="8">
    <source>
        <dbReference type="SAM" id="Phobius"/>
    </source>
</evidence>
<protein>
    <submittedName>
        <fullName evidence="10">EmrB/QacA subfamily drug resistance transporter</fullName>
    </submittedName>
</protein>
<proteinExistence type="inferred from homology"/>
<keyword evidence="6 8" id="KW-1133">Transmembrane helix</keyword>
<feature type="transmembrane region" description="Helical" evidence="8">
    <location>
        <begin position="316"/>
        <end position="337"/>
    </location>
</feature>
<dbReference type="Gene3D" id="1.20.1250.20">
    <property type="entry name" value="MFS general substrate transporter like domains"/>
    <property type="match status" value="1"/>
</dbReference>
<dbReference type="GO" id="GO:0005886">
    <property type="term" value="C:plasma membrane"/>
    <property type="evidence" value="ECO:0007669"/>
    <property type="project" value="UniProtKB-SubCell"/>
</dbReference>
<evidence type="ECO:0000256" key="7">
    <source>
        <dbReference type="ARBA" id="ARBA00023136"/>
    </source>
</evidence>
<evidence type="ECO:0000313" key="11">
    <source>
        <dbReference type="Proteomes" id="UP000199013"/>
    </source>
</evidence>
<keyword evidence="5 8" id="KW-0812">Transmembrane</keyword>
<feature type="transmembrane region" description="Helical" evidence="8">
    <location>
        <begin position="122"/>
        <end position="141"/>
    </location>
</feature>
<evidence type="ECO:0000256" key="1">
    <source>
        <dbReference type="ARBA" id="ARBA00004651"/>
    </source>
</evidence>
<dbReference type="FunFam" id="1.20.1250.20:FF:000231">
    <property type="entry name" value="EmrB/QacA subfamily drug resistance transporter"/>
    <property type="match status" value="1"/>
</dbReference>
<gene>
    <name evidence="10" type="ORF">FDG2_2348</name>
</gene>
<dbReference type="NCBIfam" id="TIGR00711">
    <property type="entry name" value="efflux_EmrB"/>
    <property type="match status" value="1"/>
</dbReference>
<feature type="transmembrane region" description="Helical" evidence="8">
    <location>
        <begin position="31"/>
        <end position="49"/>
    </location>
</feature>
<dbReference type="InterPro" id="IPR011701">
    <property type="entry name" value="MFS"/>
</dbReference>
<dbReference type="InterPro" id="IPR004638">
    <property type="entry name" value="EmrB-like"/>
</dbReference>
<dbReference type="CDD" id="cd17502">
    <property type="entry name" value="MFS_Azr1_MDR_like"/>
    <property type="match status" value="1"/>
</dbReference>
<comment type="subcellular location">
    <subcellularLocation>
        <location evidence="1">Cell membrane</location>
        <topology evidence="1">Multi-pass membrane protein</topology>
    </subcellularLocation>
</comment>
<feature type="transmembrane region" description="Helical" evidence="8">
    <location>
        <begin position="286"/>
        <end position="304"/>
    </location>
</feature>
<dbReference type="AlphaFoldDB" id="A0A1C3NXF3"/>
<keyword evidence="11" id="KW-1185">Reference proteome</keyword>
<feature type="transmembrane region" description="Helical" evidence="8">
    <location>
        <begin position="147"/>
        <end position="166"/>
    </location>
</feature>